<keyword evidence="4" id="KW-0963">Cytoplasm</keyword>
<dbReference type="Gene3D" id="1.10.238.10">
    <property type="entry name" value="EF-hand"/>
    <property type="match status" value="2"/>
</dbReference>
<keyword evidence="6" id="KW-0106">Calcium</keyword>
<feature type="domain" description="C2" evidence="14">
    <location>
        <begin position="673"/>
        <end position="802"/>
    </location>
</feature>
<evidence type="ECO:0000259" key="14">
    <source>
        <dbReference type="PROSITE" id="PS50004"/>
    </source>
</evidence>
<dbReference type="PRINTS" id="PR00390">
    <property type="entry name" value="PHPHLIPASEC"/>
</dbReference>
<evidence type="ECO:0000256" key="11">
    <source>
        <dbReference type="RuleBase" id="RU361133"/>
    </source>
</evidence>
<dbReference type="PROSITE" id="PS50007">
    <property type="entry name" value="PIPLC_X_DOMAIN"/>
    <property type="match status" value="1"/>
</dbReference>
<dbReference type="STRING" id="303518.ENSPNYP00000018714"/>
<dbReference type="PROSITE" id="PS50004">
    <property type="entry name" value="C2"/>
    <property type="match status" value="1"/>
</dbReference>
<dbReference type="InterPro" id="IPR000008">
    <property type="entry name" value="C2_dom"/>
</dbReference>
<dbReference type="FunFam" id="2.30.29.30:FF:000063">
    <property type="entry name" value="Phosphoinositide phospholipase C"/>
    <property type="match status" value="1"/>
</dbReference>
<dbReference type="InterPro" id="IPR018247">
    <property type="entry name" value="EF_Hand_1_Ca_BS"/>
</dbReference>
<evidence type="ECO:0000256" key="7">
    <source>
        <dbReference type="ARBA" id="ARBA00022963"/>
    </source>
</evidence>
<feature type="region of interest" description="Disordered" evidence="12">
    <location>
        <begin position="855"/>
        <end position="925"/>
    </location>
</feature>
<dbReference type="GeneTree" id="ENSGT00940000157185"/>
<dbReference type="FunFam" id="2.60.40.150:FF:000018">
    <property type="entry name" value="Phosphoinositide phospholipase C"/>
    <property type="match status" value="1"/>
</dbReference>
<dbReference type="GO" id="GO:0016042">
    <property type="term" value="P:lipid catabolic process"/>
    <property type="evidence" value="ECO:0007669"/>
    <property type="project" value="UniProtKB-KW"/>
</dbReference>
<dbReference type="InterPro" id="IPR001192">
    <property type="entry name" value="PI-PLC_fam"/>
</dbReference>
<dbReference type="SMART" id="SM00233">
    <property type="entry name" value="PH"/>
    <property type="match status" value="1"/>
</dbReference>
<dbReference type="PROSITE" id="PS50008">
    <property type="entry name" value="PIPLC_Y_DOMAIN"/>
    <property type="match status" value="1"/>
</dbReference>
<dbReference type="PANTHER" id="PTHR10336:SF51">
    <property type="entry name" value="1-PHOSPHATIDYLINOSITOL 4,5-BISPHOSPHATE PHOSPHODIESTERASE ETA-1"/>
    <property type="match status" value="1"/>
</dbReference>
<dbReference type="Pfam" id="PF00388">
    <property type="entry name" value="PI-PLC-X"/>
    <property type="match status" value="1"/>
</dbReference>
<dbReference type="Ensembl" id="ENSPNYT00000019177.1">
    <property type="protein sequence ID" value="ENSPNYP00000018714.1"/>
    <property type="gene ID" value="ENSPNYG00000014124.1"/>
</dbReference>
<evidence type="ECO:0000256" key="3">
    <source>
        <dbReference type="ARBA" id="ARBA00012368"/>
    </source>
</evidence>
<dbReference type="FunFam" id="1.10.238.10:FF:000005">
    <property type="entry name" value="Phosphoinositide phospholipase C"/>
    <property type="match status" value="1"/>
</dbReference>
<evidence type="ECO:0000256" key="5">
    <source>
        <dbReference type="ARBA" id="ARBA00022723"/>
    </source>
</evidence>
<dbReference type="InterPro" id="IPR015359">
    <property type="entry name" value="PLC_EF-hand-like"/>
</dbReference>
<dbReference type="InterPro" id="IPR001849">
    <property type="entry name" value="PH_domain"/>
</dbReference>
<dbReference type="Pfam" id="PF00168">
    <property type="entry name" value="C2"/>
    <property type="match status" value="1"/>
</dbReference>
<dbReference type="SMART" id="SM00149">
    <property type="entry name" value="PLCYc"/>
    <property type="match status" value="1"/>
</dbReference>
<keyword evidence="8 11" id="KW-0443">Lipid metabolism</keyword>
<dbReference type="EC" id="3.1.4.11" evidence="3 11"/>
<dbReference type="Gene3D" id="3.20.20.190">
    <property type="entry name" value="Phosphatidylinositol (PI) phosphodiesterase"/>
    <property type="match status" value="1"/>
</dbReference>
<name>A0A3B4G9G5_9CICH</name>
<dbReference type="InterPro" id="IPR000909">
    <property type="entry name" value="PLipase_C_PInositol-sp_X_dom"/>
</dbReference>
<dbReference type="Pfam" id="PF16457">
    <property type="entry name" value="PH_12"/>
    <property type="match status" value="1"/>
</dbReference>
<dbReference type="SUPFAM" id="SSF47473">
    <property type="entry name" value="EF-hand"/>
    <property type="match status" value="1"/>
</dbReference>
<protein>
    <recommendedName>
        <fullName evidence="3 11">Phosphoinositide phospholipase C</fullName>
        <ecNumber evidence="3 11">3.1.4.11</ecNumber>
    </recommendedName>
</protein>
<comment type="subcellular location">
    <subcellularLocation>
        <location evidence="2">Cytoplasm</location>
    </subcellularLocation>
</comment>
<reference evidence="17" key="1">
    <citation type="submission" date="2023-09" db="UniProtKB">
        <authorList>
            <consortium name="Ensembl"/>
        </authorList>
    </citation>
    <scope>IDENTIFICATION</scope>
</reference>
<dbReference type="GO" id="GO:0048015">
    <property type="term" value="P:phosphatidylinositol-mediated signaling"/>
    <property type="evidence" value="ECO:0007669"/>
    <property type="project" value="TreeGrafter"/>
</dbReference>
<evidence type="ECO:0000256" key="2">
    <source>
        <dbReference type="ARBA" id="ARBA00004496"/>
    </source>
</evidence>
<feature type="domain" description="EF-hand" evidence="16">
    <location>
        <begin position="112"/>
        <end position="147"/>
    </location>
</feature>
<dbReference type="InterPro" id="IPR011992">
    <property type="entry name" value="EF-hand-dom_pair"/>
</dbReference>
<dbReference type="InterPro" id="IPR001711">
    <property type="entry name" value="PLipase_C_Pinositol-sp_Y"/>
</dbReference>
<evidence type="ECO:0000259" key="13">
    <source>
        <dbReference type="PROSITE" id="PS50003"/>
    </source>
</evidence>
<feature type="compositionally biased region" description="Polar residues" evidence="12">
    <location>
        <begin position="855"/>
        <end position="865"/>
    </location>
</feature>
<keyword evidence="11" id="KW-0378">Hydrolase</keyword>
<evidence type="ECO:0000256" key="10">
    <source>
        <dbReference type="ARBA" id="ARBA00023674"/>
    </source>
</evidence>
<dbReference type="Gene3D" id="2.60.40.150">
    <property type="entry name" value="C2 domain"/>
    <property type="match status" value="1"/>
</dbReference>
<evidence type="ECO:0000313" key="17">
    <source>
        <dbReference type="Ensembl" id="ENSPNYP00000018714.1"/>
    </source>
</evidence>
<comment type="catalytic activity">
    <reaction evidence="10">
        <text>a 1,2-diacyl-sn-glycero-3-phospho-(1D-myo-inositol-4,5-bisphosphate) + H2O = 1D-myo-inositol 1,4,5-trisphosphate + a 1,2-diacyl-sn-glycerol + H(+)</text>
        <dbReference type="Rhea" id="RHEA:33179"/>
        <dbReference type="ChEBI" id="CHEBI:15377"/>
        <dbReference type="ChEBI" id="CHEBI:15378"/>
        <dbReference type="ChEBI" id="CHEBI:17815"/>
        <dbReference type="ChEBI" id="CHEBI:58456"/>
        <dbReference type="ChEBI" id="CHEBI:203600"/>
        <dbReference type="EC" id="3.1.4.11"/>
    </reaction>
    <physiologicalReaction direction="left-to-right" evidence="10">
        <dbReference type="Rhea" id="RHEA:33180"/>
    </physiologicalReaction>
</comment>
<dbReference type="PROSITE" id="PS50222">
    <property type="entry name" value="EF_HAND_2"/>
    <property type="match status" value="2"/>
</dbReference>
<organism evidence="17">
    <name type="scientific">Pundamilia nyererei</name>
    <dbReference type="NCBI Taxonomy" id="303518"/>
    <lineage>
        <taxon>Eukaryota</taxon>
        <taxon>Metazoa</taxon>
        <taxon>Chordata</taxon>
        <taxon>Craniata</taxon>
        <taxon>Vertebrata</taxon>
        <taxon>Euteleostomi</taxon>
        <taxon>Actinopterygii</taxon>
        <taxon>Neopterygii</taxon>
        <taxon>Teleostei</taxon>
        <taxon>Neoteleostei</taxon>
        <taxon>Acanthomorphata</taxon>
        <taxon>Ovalentaria</taxon>
        <taxon>Cichlomorphae</taxon>
        <taxon>Cichliformes</taxon>
        <taxon>Cichlidae</taxon>
        <taxon>African cichlids</taxon>
        <taxon>Pseudocrenilabrinae</taxon>
        <taxon>Haplochromini</taxon>
        <taxon>Pundamilia</taxon>
    </lineage>
</organism>
<dbReference type="Gene3D" id="2.30.29.30">
    <property type="entry name" value="Pleckstrin-homology domain (PH domain)/Phosphotyrosine-binding domain (PTB)"/>
    <property type="match status" value="1"/>
</dbReference>
<dbReference type="CDD" id="cd13364">
    <property type="entry name" value="PH_PLC_eta"/>
    <property type="match status" value="1"/>
</dbReference>
<evidence type="ECO:0000256" key="4">
    <source>
        <dbReference type="ARBA" id="ARBA00022490"/>
    </source>
</evidence>
<dbReference type="PROSITE" id="PS00018">
    <property type="entry name" value="EF_HAND_1"/>
    <property type="match status" value="1"/>
</dbReference>
<dbReference type="InterPro" id="IPR002048">
    <property type="entry name" value="EF_hand_dom"/>
</dbReference>
<dbReference type="FunFam" id="3.20.20.190:FF:000006">
    <property type="entry name" value="Phosphoinositide phospholipase C"/>
    <property type="match status" value="1"/>
</dbReference>
<evidence type="ECO:0000256" key="12">
    <source>
        <dbReference type="SAM" id="MobiDB-lite"/>
    </source>
</evidence>
<dbReference type="SUPFAM" id="SSF51695">
    <property type="entry name" value="PLC-like phosphodiesterases"/>
    <property type="match status" value="1"/>
</dbReference>
<dbReference type="InterPro" id="IPR035892">
    <property type="entry name" value="C2_domain_sf"/>
</dbReference>
<feature type="domain" description="EF-hand" evidence="16">
    <location>
        <begin position="148"/>
        <end position="184"/>
    </location>
</feature>
<evidence type="ECO:0000256" key="9">
    <source>
        <dbReference type="ARBA" id="ARBA00023224"/>
    </source>
</evidence>
<comment type="cofactor">
    <cofactor evidence="1">
        <name>Ca(2+)</name>
        <dbReference type="ChEBI" id="CHEBI:29108"/>
    </cofactor>
</comment>
<feature type="compositionally biased region" description="Gly residues" evidence="12">
    <location>
        <begin position="912"/>
        <end position="922"/>
    </location>
</feature>
<dbReference type="Pfam" id="PF00387">
    <property type="entry name" value="PI-PLC-Y"/>
    <property type="match status" value="1"/>
</dbReference>
<dbReference type="PROSITE" id="PS50003">
    <property type="entry name" value="PH_DOMAIN"/>
    <property type="match status" value="1"/>
</dbReference>
<dbReference type="GO" id="GO:0005509">
    <property type="term" value="F:calcium ion binding"/>
    <property type="evidence" value="ECO:0007669"/>
    <property type="project" value="InterPro"/>
</dbReference>
<evidence type="ECO:0000256" key="6">
    <source>
        <dbReference type="ARBA" id="ARBA00022837"/>
    </source>
</evidence>
<accession>A0A3B4G9G5</accession>
<dbReference type="SMART" id="SM00239">
    <property type="entry name" value="C2"/>
    <property type="match status" value="1"/>
</dbReference>
<dbReference type="GO" id="GO:0004435">
    <property type="term" value="F:phosphatidylinositol-4,5-bisphosphate phospholipase C activity"/>
    <property type="evidence" value="ECO:0007669"/>
    <property type="project" value="UniProtKB-EC"/>
</dbReference>
<dbReference type="FunFam" id="3.20.20.190:FF:000002">
    <property type="entry name" value="Phosphoinositide phospholipase C"/>
    <property type="match status" value="1"/>
</dbReference>
<dbReference type="SMART" id="SM00054">
    <property type="entry name" value="EFh"/>
    <property type="match status" value="2"/>
</dbReference>
<dbReference type="CDD" id="cd00275">
    <property type="entry name" value="C2_PLC_like"/>
    <property type="match status" value="1"/>
</dbReference>
<dbReference type="GO" id="GO:0005737">
    <property type="term" value="C:cytoplasm"/>
    <property type="evidence" value="ECO:0007669"/>
    <property type="project" value="UniProtKB-SubCell"/>
</dbReference>
<feature type="domain" description="PI-PLC Y-box" evidence="15">
    <location>
        <begin position="560"/>
        <end position="672"/>
    </location>
</feature>
<dbReference type="PANTHER" id="PTHR10336">
    <property type="entry name" value="PHOSPHOINOSITIDE-SPECIFIC PHOSPHOLIPASE C FAMILY PROTEIN"/>
    <property type="match status" value="1"/>
</dbReference>
<dbReference type="GO" id="GO:0046488">
    <property type="term" value="P:phosphatidylinositol metabolic process"/>
    <property type="evidence" value="ECO:0007669"/>
    <property type="project" value="TreeGrafter"/>
</dbReference>
<keyword evidence="7 11" id="KW-0442">Lipid degradation</keyword>
<evidence type="ECO:0000259" key="16">
    <source>
        <dbReference type="PROSITE" id="PS50222"/>
    </source>
</evidence>
<dbReference type="GO" id="GO:0051209">
    <property type="term" value="P:release of sequestered calcium ion into cytosol"/>
    <property type="evidence" value="ECO:0007669"/>
    <property type="project" value="TreeGrafter"/>
</dbReference>
<feature type="domain" description="PH" evidence="13">
    <location>
        <begin position="76"/>
        <end position="110"/>
    </location>
</feature>
<dbReference type="SUPFAM" id="SSF49562">
    <property type="entry name" value="C2 domain (Calcium/lipid-binding domain, CaLB)"/>
    <property type="match status" value="1"/>
</dbReference>
<dbReference type="InterPro" id="IPR011993">
    <property type="entry name" value="PH-like_dom_sf"/>
</dbReference>
<evidence type="ECO:0000259" key="15">
    <source>
        <dbReference type="PROSITE" id="PS50008"/>
    </source>
</evidence>
<dbReference type="Pfam" id="PF09279">
    <property type="entry name" value="EF-hand_like"/>
    <property type="match status" value="1"/>
</dbReference>
<proteinExistence type="predicted"/>
<dbReference type="InterPro" id="IPR017946">
    <property type="entry name" value="PLC-like_Pdiesterase_TIM-brl"/>
</dbReference>
<keyword evidence="5" id="KW-0479">Metal-binding</keyword>
<keyword evidence="9" id="KW-0807">Transducer</keyword>
<dbReference type="AlphaFoldDB" id="A0A3B4G9G5"/>
<gene>
    <name evidence="17" type="primary">PLCH1</name>
</gene>
<evidence type="ECO:0000256" key="1">
    <source>
        <dbReference type="ARBA" id="ARBA00001913"/>
    </source>
</evidence>
<sequence>MSVMQSGTQMVKLKAGSKGLVRLFYLDEHRSCIRWKPSRKSEKAKITIDSLYKVTEGGQSDIFHRHADGTFDPACCFTVYHGNHMESLDLVTSNAEEARTWITGLRYLMAGISDEDSLQTFEEADKNGDGLLNIDEIYQLLHKLNVNLPRRKVKQMFQEADTDDQQGTLTYEEFSVFYKMMSLRRDLYLLMMAYSDRKDHLTAEELVNFLHNEQKMTNVTPEYVAEIIEKFEVSEENKQQCVMGIEGFTNFMRCPTCDIFNPLHHEVNQDMDQPLCNYFIASSHNTYLTGDQLLSHSKTDMYAWVLQSGCRCVEVDCWDGPEGEPMVQHGYTLTSKIPFKSVIETINKYAFINNQYPVILSIENHCSIQQQKKIAQYLREIFADKLDIGDVLSGDCKTLPSPHSLQGKILIKGKRLPAYLSADAEEGEVSDDDSADEIEDDFKLKSSNGNGHHQVVESHIRKKLDSLLKESRIGDKEDTDSFSIRALLRATHQGLQKNLRQVKFKAMCGDEYGGEHSKSRLTCQSMDKEEDGQEKSGREAGGQFNRCLRKRKTMKLSRDLSNLVVFTNSVASQECLNEGTAGDVLSFSETRAQSLVNHRTEEFLAFNQRQLSRIYPSAYRIDSSNFNPQFYWNVGCQLVALNYQTEGRMMQLNRAKFMVNGGIGYVLKPPPMCKGTFNPFCDDPLPAYPKKQLILKIISGQQLPKPPDSMLGDRGEIIDPFVEVEIIGLPVDCCKEQTRVVDDNGFNPVWEETLTFTLHMAEVALVRFLVWDHDPIGRDFIGQRTVAFTSLMPGYRHVYLEGLTEASIFVHVSVHDVYGKWSPLVLNPSFTIMHFLGSNKSNQLRGIRGFFNRSSKSSVDTNSSGPRKRSISDHLLRRTASAPAKGRKKTKMMLSESVASISDHKNGTGAAAAGGEGVSGKEGGMERRLQPRAPLIHRPISMPLDRLLQGQLSICSPDKEQHDIGADTIIGGYFPFILQSKMEINTEII</sequence>
<dbReference type="SUPFAM" id="SSF50729">
    <property type="entry name" value="PH domain-like"/>
    <property type="match status" value="1"/>
</dbReference>
<feature type="region of interest" description="Disordered" evidence="12">
    <location>
        <begin position="513"/>
        <end position="543"/>
    </location>
</feature>
<evidence type="ECO:0000256" key="8">
    <source>
        <dbReference type="ARBA" id="ARBA00023098"/>
    </source>
</evidence>
<dbReference type="SMART" id="SM00148">
    <property type="entry name" value="PLCXc"/>
    <property type="match status" value="1"/>
</dbReference>